<evidence type="ECO:0000256" key="5">
    <source>
        <dbReference type="ARBA" id="ARBA00023049"/>
    </source>
</evidence>
<evidence type="ECO:0000313" key="10">
    <source>
        <dbReference type="EMBL" id="EEN43440.1"/>
    </source>
</evidence>
<dbReference type="InterPro" id="IPR001506">
    <property type="entry name" value="Peptidase_M12A"/>
</dbReference>
<dbReference type="STRING" id="7739.C3ZVK6"/>
<evidence type="ECO:0000256" key="6">
    <source>
        <dbReference type="PROSITE-ProRule" id="PRU01211"/>
    </source>
</evidence>
<dbReference type="InParanoid" id="C3ZVK6"/>
<keyword evidence="1 7" id="KW-0645">Protease</keyword>
<sequence length="111" mass="12844">GFWHEQSRPDRDDYVTIQLNNIQKDKKHNFHKYSAGRINSLGSPYDYDSIMHYGGKTFSKNKQDTIVTKNSKDQGRIGQRSGLSKHDKDQLNKAYNCGELKKKIPGCRLQQ</sequence>
<evidence type="ECO:0000256" key="8">
    <source>
        <dbReference type="SAM" id="MobiDB-lite"/>
    </source>
</evidence>
<protein>
    <recommendedName>
        <fullName evidence="7">Metalloendopeptidase</fullName>
        <ecNumber evidence="7">3.4.24.-</ecNumber>
    </recommendedName>
</protein>
<comment type="cofactor">
    <cofactor evidence="7">
        <name>Zn(2+)</name>
        <dbReference type="ChEBI" id="CHEBI:29105"/>
    </cofactor>
    <text evidence="7">Binds 1 zinc ion per subunit.</text>
</comment>
<feature type="region of interest" description="Disordered" evidence="8">
    <location>
        <begin position="68"/>
        <end position="89"/>
    </location>
</feature>
<keyword evidence="5 7" id="KW-0482">Metalloprotease</keyword>
<organism>
    <name type="scientific">Branchiostoma floridae</name>
    <name type="common">Florida lancelet</name>
    <name type="synonym">Amphioxus</name>
    <dbReference type="NCBI Taxonomy" id="7739"/>
    <lineage>
        <taxon>Eukaryota</taxon>
        <taxon>Metazoa</taxon>
        <taxon>Chordata</taxon>
        <taxon>Cephalochordata</taxon>
        <taxon>Leptocardii</taxon>
        <taxon>Amphioxiformes</taxon>
        <taxon>Branchiostomatidae</taxon>
        <taxon>Branchiostoma</taxon>
    </lineage>
</organism>
<evidence type="ECO:0000256" key="1">
    <source>
        <dbReference type="ARBA" id="ARBA00022670"/>
    </source>
</evidence>
<dbReference type="Gene3D" id="3.40.390.10">
    <property type="entry name" value="Collagenase (Catalytic Domain)"/>
    <property type="match status" value="1"/>
</dbReference>
<proteinExistence type="predicted"/>
<dbReference type="GO" id="GO:0046872">
    <property type="term" value="F:metal ion binding"/>
    <property type="evidence" value="ECO:0007669"/>
    <property type="project" value="UniProtKB-KW"/>
</dbReference>
<accession>C3ZVK6</accession>
<keyword evidence="4 7" id="KW-0862">Zinc</keyword>
<gene>
    <name evidence="10" type="ORF">BRAFLDRAFT_238550</name>
</gene>
<evidence type="ECO:0000256" key="4">
    <source>
        <dbReference type="ARBA" id="ARBA00022833"/>
    </source>
</evidence>
<evidence type="ECO:0000256" key="7">
    <source>
        <dbReference type="RuleBase" id="RU361183"/>
    </source>
</evidence>
<dbReference type="AlphaFoldDB" id="C3ZVK6"/>
<dbReference type="PANTHER" id="PTHR10127:SF780">
    <property type="entry name" value="METALLOENDOPEPTIDASE"/>
    <property type="match status" value="1"/>
</dbReference>
<reference evidence="10" key="1">
    <citation type="journal article" date="2008" name="Nature">
        <title>The amphioxus genome and the evolution of the chordate karyotype.</title>
        <authorList>
            <consortium name="US DOE Joint Genome Institute (JGI-PGF)"/>
            <person name="Putnam N.H."/>
            <person name="Butts T."/>
            <person name="Ferrier D.E.K."/>
            <person name="Furlong R.F."/>
            <person name="Hellsten U."/>
            <person name="Kawashima T."/>
            <person name="Robinson-Rechavi M."/>
            <person name="Shoguchi E."/>
            <person name="Terry A."/>
            <person name="Yu J.-K."/>
            <person name="Benito-Gutierrez E.L."/>
            <person name="Dubchak I."/>
            <person name="Garcia-Fernandez J."/>
            <person name="Gibson-Brown J.J."/>
            <person name="Grigoriev I.V."/>
            <person name="Horton A.C."/>
            <person name="de Jong P.J."/>
            <person name="Jurka J."/>
            <person name="Kapitonov V.V."/>
            <person name="Kohara Y."/>
            <person name="Kuroki Y."/>
            <person name="Lindquist E."/>
            <person name="Lucas S."/>
            <person name="Osoegawa K."/>
            <person name="Pennacchio L.A."/>
            <person name="Salamov A.A."/>
            <person name="Satou Y."/>
            <person name="Sauka-Spengler T."/>
            <person name="Schmutz J."/>
            <person name="Shin-I T."/>
            <person name="Toyoda A."/>
            <person name="Bronner-Fraser M."/>
            <person name="Fujiyama A."/>
            <person name="Holland L.Z."/>
            <person name="Holland P.W.H."/>
            <person name="Satoh N."/>
            <person name="Rokhsar D.S."/>
        </authorList>
    </citation>
    <scope>NUCLEOTIDE SEQUENCE [LARGE SCALE GENOMIC DNA]</scope>
    <source>
        <strain evidence="10">S238N-H82</strain>
        <tissue evidence="10">Testes</tissue>
    </source>
</reference>
<evidence type="ECO:0000256" key="2">
    <source>
        <dbReference type="ARBA" id="ARBA00022723"/>
    </source>
</evidence>
<dbReference type="GO" id="GO:0004222">
    <property type="term" value="F:metalloendopeptidase activity"/>
    <property type="evidence" value="ECO:0007669"/>
    <property type="project" value="UniProtKB-UniRule"/>
</dbReference>
<dbReference type="PROSITE" id="PS51864">
    <property type="entry name" value="ASTACIN"/>
    <property type="match status" value="1"/>
</dbReference>
<evidence type="ECO:0000256" key="3">
    <source>
        <dbReference type="ARBA" id="ARBA00022801"/>
    </source>
</evidence>
<dbReference type="PANTHER" id="PTHR10127">
    <property type="entry name" value="DISCOIDIN, CUB, EGF, LAMININ , AND ZINC METALLOPROTEASE DOMAIN CONTAINING"/>
    <property type="match status" value="1"/>
</dbReference>
<comment type="caution">
    <text evidence="6">Lacks conserved residue(s) required for the propagation of feature annotation.</text>
</comment>
<dbReference type="GO" id="GO:0006508">
    <property type="term" value="P:proteolysis"/>
    <property type="evidence" value="ECO:0007669"/>
    <property type="project" value="UniProtKB-KW"/>
</dbReference>
<dbReference type="PRINTS" id="PR00480">
    <property type="entry name" value="ASTACIN"/>
</dbReference>
<dbReference type="Pfam" id="PF01400">
    <property type="entry name" value="Astacin"/>
    <property type="match status" value="1"/>
</dbReference>
<feature type="domain" description="Peptidase M12A" evidence="9">
    <location>
        <begin position="1"/>
        <end position="98"/>
    </location>
</feature>
<feature type="non-terminal residue" evidence="10">
    <location>
        <position position="1"/>
    </location>
</feature>
<dbReference type="FunFam" id="3.40.390.10:FF:000125">
    <property type="match status" value="1"/>
</dbReference>
<keyword evidence="3 7" id="KW-0378">Hydrolase</keyword>
<name>C3ZVK6_BRAFL</name>
<dbReference type="MEROPS" id="M12.A41"/>
<evidence type="ECO:0000259" key="9">
    <source>
        <dbReference type="PROSITE" id="PS51864"/>
    </source>
</evidence>
<dbReference type="EMBL" id="GG666690">
    <property type="protein sequence ID" value="EEN43440.1"/>
    <property type="molecule type" value="Genomic_DNA"/>
</dbReference>
<dbReference type="SUPFAM" id="SSF55486">
    <property type="entry name" value="Metalloproteases ('zincins'), catalytic domain"/>
    <property type="match status" value="1"/>
</dbReference>
<dbReference type="EC" id="3.4.24.-" evidence="7"/>
<keyword evidence="2 7" id="KW-0479">Metal-binding</keyword>
<dbReference type="eggNOG" id="KOG3714">
    <property type="taxonomic scope" value="Eukaryota"/>
</dbReference>
<dbReference type="InterPro" id="IPR024079">
    <property type="entry name" value="MetalloPept_cat_dom_sf"/>
</dbReference>